<reference evidence="3" key="1">
    <citation type="journal article" date="2019" name="Int. J. Syst. Evol. Microbiol.">
        <title>The Global Catalogue of Microorganisms (GCM) 10K type strain sequencing project: providing services to taxonomists for standard genome sequencing and annotation.</title>
        <authorList>
            <consortium name="The Broad Institute Genomics Platform"/>
            <consortium name="The Broad Institute Genome Sequencing Center for Infectious Disease"/>
            <person name="Wu L."/>
            <person name="Ma J."/>
        </authorList>
    </citation>
    <scope>NUCLEOTIDE SEQUENCE [LARGE SCALE GENOMIC DNA]</scope>
    <source>
        <strain evidence="3">KLKA75</strain>
    </source>
</reference>
<evidence type="ECO:0000313" key="2">
    <source>
        <dbReference type="EMBL" id="MFC4914009.1"/>
    </source>
</evidence>
<feature type="transmembrane region" description="Helical" evidence="1">
    <location>
        <begin position="52"/>
        <end position="73"/>
    </location>
</feature>
<gene>
    <name evidence="2" type="ORF">ACFPCY_42460</name>
</gene>
<sequence length="395" mass="42769">MTERPVIVGRPWRRRMEARDPAERHRVASSLELFFDLCFVVAVGADSARLEHALAGGHVLSGVLAFLLIFAAINWSWLNYAWFASAYDTDDTYYRLATMVVMAGALVLSAGVPRAFDDRDLRVLAIGYAIMRLGLESQRLRASGGDPARRTTMRRFVLGEGACAVYWLVVAFAAPESWQPWLIAAGIVAELLVPPWAESAGRTTWHPHHITERYGLLTIIVLGETVLSSTGAVREALAGDASVELYTIAAGGLVTVFGMWWVYFSMSSAGLLTDLRRSIAWGYGHYVIYASGAAVGAGIAVNAARATHEAHIPAVTAGLALTVPVFCYLLVVWWLLVRPHGPDAPYTWGMPVIGLLAIAFSWSGHAVAITGALMALQIVLSIWAHGTKGPRPDAS</sequence>
<evidence type="ECO:0000256" key="1">
    <source>
        <dbReference type="SAM" id="Phobius"/>
    </source>
</evidence>
<evidence type="ECO:0000313" key="3">
    <source>
        <dbReference type="Proteomes" id="UP001595872"/>
    </source>
</evidence>
<feature type="transmembrane region" description="Helical" evidence="1">
    <location>
        <begin position="93"/>
        <end position="112"/>
    </location>
</feature>
<feature type="transmembrane region" description="Helical" evidence="1">
    <location>
        <begin position="315"/>
        <end position="336"/>
    </location>
</feature>
<dbReference type="InterPro" id="IPR010640">
    <property type="entry name" value="Low_temperature_requirement_A"/>
</dbReference>
<keyword evidence="3" id="KW-1185">Reference proteome</keyword>
<dbReference type="Proteomes" id="UP001595872">
    <property type="component" value="Unassembled WGS sequence"/>
</dbReference>
<feature type="transmembrane region" description="Helical" evidence="1">
    <location>
        <begin position="348"/>
        <end position="376"/>
    </location>
</feature>
<dbReference type="Pfam" id="PF06772">
    <property type="entry name" value="LtrA"/>
    <property type="match status" value="1"/>
</dbReference>
<feature type="transmembrane region" description="Helical" evidence="1">
    <location>
        <begin position="283"/>
        <end position="303"/>
    </location>
</feature>
<dbReference type="RefSeq" id="WP_378265493.1">
    <property type="nucleotide sequence ID" value="NZ_JBHSIT010000023.1"/>
</dbReference>
<proteinExistence type="predicted"/>
<dbReference type="PANTHER" id="PTHR36840">
    <property type="entry name" value="BLL5714 PROTEIN"/>
    <property type="match status" value="1"/>
</dbReference>
<keyword evidence="1" id="KW-0472">Membrane</keyword>
<organism evidence="2 3">
    <name type="scientific">Actinomadura gamaensis</name>
    <dbReference type="NCBI Taxonomy" id="1763541"/>
    <lineage>
        <taxon>Bacteria</taxon>
        <taxon>Bacillati</taxon>
        <taxon>Actinomycetota</taxon>
        <taxon>Actinomycetes</taxon>
        <taxon>Streptosporangiales</taxon>
        <taxon>Thermomonosporaceae</taxon>
        <taxon>Actinomadura</taxon>
    </lineage>
</organism>
<protein>
    <submittedName>
        <fullName evidence="2">Low temperature requirement protein A</fullName>
    </submittedName>
</protein>
<feature type="transmembrane region" description="Helical" evidence="1">
    <location>
        <begin position="245"/>
        <end position="263"/>
    </location>
</feature>
<accession>A0ABV9UDQ7</accession>
<keyword evidence="1" id="KW-1133">Transmembrane helix</keyword>
<comment type="caution">
    <text evidence="2">The sequence shown here is derived from an EMBL/GenBank/DDBJ whole genome shotgun (WGS) entry which is preliminary data.</text>
</comment>
<dbReference type="EMBL" id="JBHSIT010000023">
    <property type="protein sequence ID" value="MFC4914009.1"/>
    <property type="molecule type" value="Genomic_DNA"/>
</dbReference>
<dbReference type="PANTHER" id="PTHR36840:SF1">
    <property type="entry name" value="BLL5714 PROTEIN"/>
    <property type="match status" value="1"/>
</dbReference>
<keyword evidence="1" id="KW-0812">Transmembrane</keyword>
<name>A0ABV9UDQ7_9ACTN</name>
<feature type="transmembrane region" description="Helical" evidence="1">
    <location>
        <begin position="214"/>
        <end position="233"/>
    </location>
</feature>
<feature type="transmembrane region" description="Helical" evidence="1">
    <location>
        <begin position="156"/>
        <end position="174"/>
    </location>
</feature>